<reference evidence="1 2" key="1">
    <citation type="submission" date="2012-12" db="EMBL/GenBank/DDBJ databases">
        <title>Whole genome shotgun sequence of Gordonia aichiensis NBRC 108223.</title>
        <authorList>
            <person name="Isaki-Nakamura S."/>
            <person name="Hosoyama A."/>
            <person name="Tsuchikane K."/>
            <person name="Ando Y."/>
            <person name="Baba S."/>
            <person name="Ohji S."/>
            <person name="Hamada M."/>
            <person name="Tamura T."/>
            <person name="Yamazoe A."/>
            <person name="Yamazaki S."/>
            <person name="Fujita N."/>
        </authorList>
    </citation>
    <scope>NUCLEOTIDE SEQUENCE [LARGE SCALE GENOMIC DNA]</scope>
    <source>
        <strain evidence="1 2">NBRC 108223</strain>
    </source>
</reference>
<protein>
    <recommendedName>
        <fullName evidence="3">Phage head-tail adaptor</fullName>
    </recommendedName>
</protein>
<gene>
    <name evidence="1" type="ORF">GOACH_35_00140</name>
</gene>
<dbReference type="AlphaFoldDB" id="L7KSQ6"/>
<evidence type="ECO:0008006" key="3">
    <source>
        <dbReference type="Google" id="ProtNLM"/>
    </source>
</evidence>
<name>L7KSQ6_9ACTN</name>
<dbReference type="Proteomes" id="UP000010988">
    <property type="component" value="Unassembled WGS sequence"/>
</dbReference>
<dbReference type="EMBL" id="BANR01000035">
    <property type="protein sequence ID" value="GAC50962.1"/>
    <property type="molecule type" value="Genomic_DNA"/>
</dbReference>
<evidence type="ECO:0000313" key="1">
    <source>
        <dbReference type="EMBL" id="GAC50962.1"/>
    </source>
</evidence>
<dbReference type="OrthoDB" id="4375954at2"/>
<dbReference type="STRING" id="1220583.GOACH_35_00140"/>
<proteinExistence type="predicted"/>
<comment type="caution">
    <text evidence="1">The sequence shown here is derived from an EMBL/GenBank/DDBJ whole genome shotgun (WGS) entry which is preliminary data.</text>
</comment>
<evidence type="ECO:0000313" key="2">
    <source>
        <dbReference type="Proteomes" id="UP000010988"/>
    </source>
</evidence>
<keyword evidence="2" id="KW-1185">Reference proteome</keyword>
<organism evidence="1 2">
    <name type="scientific">Gordonia aichiensis NBRC 108223</name>
    <dbReference type="NCBI Taxonomy" id="1220583"/>
    <lineage>
        <taxon>Bacteria</taxon>
        <taxon>Bacillati</taxon>
        <taxon>Actinomycetota</taxon>
        <taxon>Actinomycetes</taxon>
        <taxon>Mycobacteriales</taxon>
        <taxon>Gordoniaceae</taxon>
        <taxon>Gordonia</taxon>
    </lineage>
</organism>
<accession>L7KSQ6</accession>
<sequence>MPRLLLRDTVKLRTGGGKNQDGDPIPTVDVAVRASVIPVSGDTQYARDASGRTVVYRLVLTDARVESVTKVLIGTQVFTLEGAAMPYKVNGRTHHYEVQVSRTVTA</sequence>